<dbReference type="InterPro" id="IPR047057">
    <property type="entry name" value="MerR_fam"/>
</dbReference>
<proteinExistence type="predicted"/>
<reference evidence="6" key="1">
    <citation type="submission" date="2020-09" db="EMBL/GenBank/DDBJ databases">
        <title>Bacillus faecalis sp. nov., a moderately halophilic bacterium isolated from cow faeces.</title>
        <authorList>
            <person name="Jiang L."/>
            <person name="Lee J."/>
        </authorList>
    </citation>
    <scope>NUCLEOTIDE SEQUENCE</scope>
    <source>
        <strain evidence="6">AGMB 02131</strain>
    </source>
</reference>
<dbReference type="PANTHER" id="PTHR30204">
    <property type="entry name" value="REDOX-CYCLING DRUG-SENSING TRANSCRIPTIONAL ACTIVATOR SOXR"/>
    <property type="match status" value="1"/>
</dbReference>
<evidence type="ECO:0000259" key="5">
    <source>
        <dbReference type="PROSITE" id="PS50937"/>
    </source>
</evidence>
<dbReference type="Pfam" id="PF13411">
    <property type="entry name" value="MerR_1"/>
    <property type="match status" value="1"/>
</dbReference>
<dbReference type="CDD" id="cd00592">
    <property type="entry name" value="HTH_MerR-like"/>
    <property type="match status" value="1"/>
</dbReference>
<evidence type="ECO:0000313" key="7">
    <source>
        <dbReference type="Proteomes" id="UP000602076"/>
    </source>
</evidence>
<keyword evidence="7" id="KW-1185">Reference proteome</keyword>
<sequence>MRTSEIAELSQVHPNTVRLYEEWHYISPVPRKSNGYRIFSDLHLKQMKIARLAFKQEFIQNNLRKKATNIVRLSGREQFKESLQAAESYLTYLQTEYEYALKSIKTVKQLLQNKSTADKTYSHKSVSVLLQLTEETLRNWERNHLYVVERNAQNRRIYTERDLQKLLVIRTLRSAHFSITSIAHLFRELEQSGKKTDILQMLQTPTFSSEFFHVTDDLINQIQITMNDVKSIIAILKDLQ</sequence>
<dbReference type="AlphaFoldDB" id="A0A927CX10"/>
<dbReference type="Gene3D" id="1.10.1660.10">
    <property type="match status" value="2"/>
</dbReference>
<dbReference type="PROSITE" id="PS50937">
    <property type="entry name" value="HTH_MERR_2"/>
    <property type="match status" value="2"/>
</dbReference>
<name>A0A927CX10_9BACI</name>
<protein>
    <submittedName>
        <fullName evidence="6">MerR family transcriptional regulator</fullName>
    </submittedName>
</protein>
<keyword evidence="4" id="KW-0804">Transcription</keyword>
<evidence type="ECO:0000256" key="4">
    <source>
        <dbReference type="ARBA" id="ARBA00023163"/>
    </source>
</evidence>
<dbReference type="Proteomes" id="UP000602076">
    <property type="component" value="Unassembled WGS sequence"/>
</dbReference>
<feature type="domain" description="HTH merR-type" evidence="5">
    <location>
        <begin position="1"/>
        <end position="41"/>
    </location>
</feature>
<evidence type="ECO:0000313" key="6">
    <source>
        <dbReference type="EMBL" id="MBD3109198.1"/>
    </source>
</evidence>
<accession>A0A927CX10</accession>
<dbReference type="SMART" id="SM00422">
    <property type="entry name" value="HTH_MERR"/>
    <property type="match status" value="2"/>
</dbReference>
<keyword evidence="1" id="KW-0678">Repressor</keyword>
<dbReference type="InterPro" id="IPR009061">
    <property type="entry name" value="DNA-bd_dom_put_sf"/>
</dbReference>
<feature type="domain" description="HTH merR-type" evidence="5">
    <location>
        <begin position="120"/>
        <end position="188"/>
    </location>
</feature>
<organism evidence="6 7">
    <name type="scientific">Peribacillus faecalis</name>
    <dbReference type="NCBI Taxonomy" id="2772559"/>
    <lineage>
        <taxon>Bacteria</taxon>
        <taxon>Bacillati</taxon>
        <taxon>Bacillota</taxon>
        <taxon>Bacilli</taxon>
        <taxon>Bacillales</taxon>
        <taxon>Bacillaceae</taxon>
        <taxon>Peribacillus</taxon>
    </lineage>
</organism>
<dbReference type="EMBL" id="JACXSI010000030">
    <property type="protein sequence ID" value="MBD3109198.1"/>
    <property type="molecule type" value="Genomic_DNA"/>
</dbReference>
<dbReference type="GO" id="GO:0003677">
    <property type="term" value="F:DNA binding"/>
    <property type="evidence" value="ECO:0007669"/>
    <property type="project" value="UniProtKB-KW"/>
</dbReference>
<evidence type="ECO:0000256" key="3">
    <source>
        <dbReference type="ARBA" id="ARBA00023125"/>
    </source>
</evidence>
<dbReference type="RefSeq" id="WP_190998738.1">
    <property type="nucleotide sequence ID" value="NZ_JACXSI010000030.1"/>
</dbReference>
<gene>
    <name evidence="6" type="ORF">IEO70_12650</name>
</gene>
<keyword evidence="3" id="KW-0238">DNA-binding</keyword>
<dbReference type="InterPro" id="IPR000551">
    <property type="entry name" value="MerR-type_HTH_dom"/>
</dbReference>
<comment type="caution">
    <text evidence="6">The sequence shown here is derived from an EMBL/GenBank/DDBJ whole genome shotgun (WGS) entry which is preliminary data.</text>
</comment>
<evidence type="ECO:0000256" key="2">
    <source>
        <dbReference type="ARBA" id="ARBA00023015"/>
    </source>
</evidence>
<evidence type="ECO:0000256" key="1">
    <source>
        <dbReference type="ARBA" id="ARBA00022491"/>
    </source>
</evidence>
<dbReference type="PANTHER" id="PTHR30204:SF69">
    <property type="entry name" value="MERR-FAMILY TRANSCRIPTIONAL REGULATOR"/>
    <property type="match status" value="1"/>
</dbReference>
<dbReference type="GO" id="GO:0003700">
    <property type="term" value="F:DNA-binding transcription factor activity"/>
    <property type="evidence" value="ECO:0007669"/>
    <property type="project" value="InterPro"/>
</dbReference>
<dbReference type="SUPFAM" id="SSF46955">
    <property type="entry name" value="Putative DNA-binding domain"/>
    <property type="match status" value="2"/>
</dbReference>
<dbReference type="Pfam" id="PF00376">
    <property type="entry name" value="MerR"/>
    <property type="match status" value="1"/>
</dbReference>
<keyword evidence="2" id="KW-0805">Transcription regulation</keyword>